<keyword evidence="1" id="KW-0472">Membrane</keyword>
<evidence type="ECO:0000256" key="1">
    <source>
        <dbReference type="SAM" id="Phobius"/>
    </source>
</evidence>
<keyword evidence="1" id="KW-1133">Transmembrane helix</keyword>
<name>A0A0G1S559_9BACT</name>
<dbReference type="Proteomes" id="UP000034364">
    <property type="component" value="Unassembled WGS sequence"/>
</dbReference>
<gene>
    <name evidence="2" type="ORF">UX87_C0006G0009</name>
</gene>
<reference evidence="2 3" key="1">
    <citation type="journal article" date="2015" name="Nature">
        <title>rRNA introns, odd ribosomes, and small enigmatic genomes across a large radiation of phyla.</title>
        <authorList>
            <person name="Brown C.T."/>
            <person name="Hug L.A."/>
            <person name="Thomas B.C."/>
            <person name="Sharon I."/>
            <person name="Castelle C.J."/>
            <person name="Singh A."/>
            <person name="Wilkins M.J."/>
            <person name="Williams K.H."/>
            <person name="Banfield J.F."/>
        </authorList>
    </citation>
    <scope>NUCLEOTIDE SEQUENCE [LARGE SCALE GENOMIC DNA]</scope>
</reference>
<sequence length="50" mass="5607">MSTEIRSGDVRFDKLLHKNNRPEYKKYSLIGLALLAAGLIASVLIYPGSW</sequence>
<dbReference type="AlphaFoldDB" id="A0A0G1S559"/>
<organism evidence="2 3">
    <name type="scientific">Candidatus Amesbacteria bacterium GW2011_GWA1_47_16</name>
    <dbReference type="NCBI Taxonomy" id="1618353"/>
    <lineage>
        <taxon>Bacteria</taxon>
        <taxon>Candidatus Amesiibacteriota</taxon>
    </lineage>
</organism>
<accession>A0A0G1S559</accession>
<comment type="caution">
    <text evidence="2">The sequence shown here is derived from an EMBL/GenBank/DDBJ whole genome shotgun (WGS) entry which is preliminary data.</text>
</comment>
<evidence type="ECO:0000313" key="3">
    <source>
        <dbReference type="Proteomes" id="UP000034364"/>
    </source>
</evidence>
<proteinExistence type="predicted"/>
<keyword evidence="1" id="KW-0812">Transmembrane</keyword>
<protein>
    <submittedName>
        <fullName evidence="2">Uncharacterized protein</fullName>
    </submittedName>
</protein>
<feature type="transmembrane region" description="Helical" evidence="1">
    <location>
        <begin position="27"/>
        <end position="46"/>
    </location>
</feature>
<dbReference type="EMBL" id="LCNV01000006">
    <property type="protein sequence ID" value="KKU64609.1"/>
    <property type="molecule type" value="Genomic_DNA"/>
</dbReference>
<evidence type="ECO:0000313" key="2">
    <source>
        <dbReference type="EMBL" id="KKU64609.1"/>
    </source>
</evidence>